<keyword evidence="6" id="KW-0326">Glycosidase</keyword>
<dbReference type="OrthoDB" id="9766708at2"/>
<evidence type="ECO:0000256" key="7">
    <source>
        <dbReference type="ARBA" id="ARBA00023326"/>
    </source>
</evidence>
<comment type="catalytic activity">
    <reaction evidence="1">
        <text>Endohydrolysis of (1-&gt;4)-beta-D-glucosidic linkages in cellulose, lichenin and cereal beta-D-glucans.</text>
        <dbReference type="EC" id="3.2.1.4"/>
    </reaction>
</comment>
<evidence type="ECO:0000256" key="5">
    <source>
        <dbReference type="ARBA" id="ARBA00023001"/>
    </source>
</evidence>
<feature type="chain" id="PRO_5011472458" description="cellulase" evidence="8">
    <location>
        <begin position="22"/>
        <end position="357"/>
    </location>
</feature>
<protein>
    <recommendedName>
        <fullName evidence="3">cellulase</fullName>
        <ecNumber evidence="3">3.2.1.4</ecNumber>
    </recommendedName>
</protein>
<keyword evidence="4" id="KW-0378">Hydrolase</keyword>
<evidence type="ECO:0000256" key="8">
    <source>
        <dbReference type="SAM" id="SignalP"/>
    </source>
</evidence>
<evidence type="ECO:0000313" key="9">
    <source>
        <dbReference type="EMBL" id="SDI55436.1"/>
    </source>
</evidence>
<dbReference type="EC" id="3.2.1.4" evidence="3"/>
<keyword evidence="5" id="KW-0136">Cellulose degradation</keyword>
<accession>A0A1G8LIE0</accession>
<dbReference type="Proteomes" id="UP000199093">
    <property type="component" value="Unassembled WGS sequence"/>
</dbReference>
<dbReference type="RefSeq" id="WP_089845934.1">
    <property type="nucleotide sequence ID" value="NZ_FNEJ01000006.1"/>
</dbReference>
<evidence type="ECO:0000313" key="10">
    <source>
        <dbReference type="Proteomes" id="UP000199093"/>
    </source>
</evidence>
<feature type="signal peptide" evidence="8">
    <location>
        <begin position="1"/>
        <end position="21"/>
    </location>
</feature>
<keyword evidence="7" id="KW-0624">Polysaccharide degradation</keyword>
<dbReference type="InterPro" id="IPR002037">
    <property type="entry name" value="Glyco_hydro_8"/>
</dbReference>
<dbReference type="Pfam" id="PF01270">
    <property type="entry name" value="Glyco_hydro_8"/>
    <property type="match status" value="1"/>
</dbReference>
<dbReference type="InterPro" id="IPR012341">
    <property type="entry name" value="6hp_glycosidase-like_sf"/>
</dbReference>
<dbReference type="InterPro" id="IPR008928">
    <property type="entry name" value="6-hairpin_glycosidase_sf"/>
</dbReference>
<dbReference type="Gene3D" id="1.50.10.10">
    <property type="match status" value="1"/>
</dbReference>
<evidence type="ECO:0000256" key="4">
    <source>
        <dbReference type="ARBA" id="ARBA00022801"/>
    </source>
</evidence>
<keyword evidence="7" id="KW-0119">Carbohydrate metabolism</keyword>
<evidence type="ECO:0000256" key="6">
    <source>
        <dbReference type="ARBA" id="ARBA00023295"/>
    </source>
</evidence>
<keyword evidence="8" id="KW-0732">Signal</keyword>
<evidence type="ECO:0000256" key="2">
    <source>
        <dbReference type="ARBA" id="ARBA00009209"/>
    </source>
</evidence>
<sequence>MIRRNLLAGLCGLAGASVFGAGALRAQTADDISNLGDVWRAWKAAHLASTGRVIDRLQQNSSHSEGQGYGLLLAAVMGDARSFEQMETWTRVNLAIRADTLMAWRWLPDTPERVPDLNNASDGDLFRAWALMKAADAFGVAEYRDRAAAIVADLVTTCIVPRPDRIGMMLMLPAAQGFQTDEGFIYNPSYAMPLAMMELANAFDAPELASAADGAVQLMRDLASGGVVPDWVLLTPSGPRAAEGFSFDAGYEAVRAPLYLVWSDMASHPAVARYAQAQANLPPGLVATVISRQSGGVLATDGAAGYNAVAALTACAASDQIGSRIPPFAPTDPYYPATLHLFALLAQMHAEPRCLPL</sequence>
<evidence type="ECO:0000256" key="3">
    <source>
        <dbReference type="ARBA" id="ARBA00012601"/>
    </source>
</evidence>
<dbReference type="GO" id="GO:0030245">
    <property type="term" value="P:cellulose catabolic process"/>
    <property type="evidence" value="ECO:0007669"/>
    <property type="project" value="UniProtKB-KW"/>
</dbReference>
<dbReference type="EMBL" id="FNEJ01000006">
    <property type="protein sequence ID" value="SDI55436.1"/>
    <property type="molecule type" value="Genomic_DNA"/>
</dbReference>
<dbReference type="SUPFAM" id="SSF48208">
    <property type="entry name" value="Six-hairpin glycosidases"/>
    <property type="match status" value="1"/>
</dbReference>
<dbReference type="STRING" id="555512.SAMN04487993_1006181"/>
<gene>
    <name evidence="9" type="ORF">SAMN04487993_1006181</name>
</gene>
<evidence type="ECO:0000256" key="1">
    <source>
        <dbReference type="ARBA" id="ARBA00000966"/>
    </source>
</evidence>
<dbReference type="PRINTS" id="PR00735">
    <property type="entry name" value="GLHYDRLASE8"/>
</dbReference>
<organism evidence="9 10">
    <name type="scientific">Salipiger marinus</name>
    <dbReference type="NCBI Taxonomy" id="555512"/>
    <lineage>
        <taxon>Bacteria</taxon>
        <taxon>Pseudomonadati</taxon>
        <taxon>Pseudomonadota</taxon>
        <taxon>Alphaproteobacteria</taxon>
        <taxon>Rhodobacterales</taxon>
        <taxon>Roseobacteraceae</taxon>
        <taxon>Salipiger</taxon>
    </lineage>
</organism>
<dbReference type="GO" id="GO:0008810">
    <property type="term" value="F:cellulase activity"/>
    <property type="evidence" value="ECO:0007669"/>
    <property type="project" value="UniProtKB-EC"/>
</dbReference>
<reference evidence="9 10" key="1">
    <citation type="submission" date="2016-10" db="EMBL/GenBank/DDBJ databases">
        <authorList>
            <person name="de Groot N.N."/>
        </authorList>
    </citation>
    <scope>NUCLEOTIDE SEQUENCE [LARGE SCALE GENOMIC DNA]</scope>
    <source>
        <strain evidence="9 10">DSM 26424</strain>
    </source>
</reference>
<proteinExistence type="inferred from homology"/>
<keyword evidence="10" id="KW-1185">Reference proteome</keyword>
<comment type="similarity">
    <text evidence="2">Belongs to the glycosyl hydrolase 8 (cellulase D) family.</text>
</comment>
<name>A0A1G8LIE0_9RHOB</name>
<dbReference type="AlphaFoldDB" id="A0A1G8LIE0"/>